<sequence>MLDRFRLLNDPKTSSTTISRLHICTCCVVKEHARVRNDNNQTEAAEKEEEEESGRQI</sequence>
<dbReference type="Proteomes" id="UP000053825">
    <property type="component" value="Unassembled WGS sequence"/>
</dbReference>
<gene>
    <name evidence="2" type="ORF">WH47_04209</name>
</gene>
<name>A0A0L7QV77_9HYME</name>
<protein>
    <submittedName>
        <fullName evidence="2">Uncharacterized protein</fullName>
    </submittedName>
</protein>
<evidence type="ECO:0000313" key="3">
    <source>
        <dbReference type="Proteomes" id="UP000053825"/>
    </source>
</evidence>
<dbReference type="AlphaFoldDB" id="A0A0L7QV77"/>
<accession>A0A0L7QV77</accession>
<organism evidence="2 3">
    <name type="scientific">Habropoda laboriosa</name>
    <dbReference type="NCBI Taxonomy" id="597456"/>
    <lineage>
        <taxon>Eukaryota</taxon>
        <taxon>Metazoa</taxon>
        <taxon>Ecdysozoa</taxon>
        <taxon>Arthropoda</taxon>
        <taxon>Hexapoda</taxon>
        <taxon>Insecta</taxon>
        <taxon>Pterygota</taxon>
        <taxon>Neoptera</taxon>
        <taxon>Endopterygota</taxon>
        <taxon>Hymenoptera</taxon>
        <taxon>Apocrita</taxon>
        <taxon>Aculeata</taxon>
        <taxon>Apoidea</taxon>
        <taxon>Anthophila</taxon>
        <taxon>Apidae</taxon>
        <taxon>Habropoda</taxon>
    </lineage>
</organism>
<reference evidence="2 3" key="1">
    <citation type="submission" date="2015-07" db="EMBL/GenBank/DDBJ databases">
        <title>The genome of Habropoda laboriosa.</title>
        <authorList>
            <person name="Pan H."/>
            <person name="Kapheim K."/>
        </authorList>
    </citation>
    <scope>NUCLEOTIDE SEQUENCE [LARGE SCALE GENOMIC DNA]</scope>
    <source>
        <strain evidence="2">0110345459</strain>
    </source>
</reference>
<evidence type="ECO:0000313" key="2">
    <source>
        <dbReference type="EMBL" id="KOC62548.1"/>
    </source>
</evidence>
<proteinExistence type="predicted"/>
<evidence type="ECO:0000256" key="1">
    <source>
        <dbReference type="SAM" id="MobiDB-lite"/>
    </source>
</evidence>
<dbReference type="EMBL" id="KQ414727">
    <property type="protein sequence ID" value="KOC62548.1"/>
    <property type="molecule type" value="Genomic_DNA"/>
</dbReference>
<feature type="region of interest" description="Disordered" evidence="1">
    <location>
        <begin position="35"/>
        <end position="57"/>
    </location>
</feature>
<feature type="compositionally biased region" description="Acidic residues" evidence="1">
    <location>
        <begin position="46"/>
        <end position="57"/>
    </location>
</feature>
<keyword evidence="3" id="KW-1185">Reference proteome</keyword>